<gene>
    <name evidence="2" type="ORF">FJ651_03475</name>
</gene>
<keyword evidence="1" id="KW-0472">Membrane</keyword>
<dbReference type="Proteomes" id="UP000317332">
    <property type="component" value="Unassembled WGS sequence"/>
</dbReference>
<accession>A0A506PQR2</accession>
<sequence>MRLVKAGALQLVTYIVMLIALLLAAFIMVVHTYKKFGVDTQLQIEQIKSSQSTIHQFLEVQDISYDSIKVDNDFPEMGNTTFKRGNWGVFETYYAVSRYHNKSFASMALVGAGNSRYEKTALILKDHHMPLVVVGGTTITGDVILPKRGVKTGHIGGVSYYKEQLIYGEEQVTPRVFPQITNRVRQAIEILGNPNVGQSVIPIDQLENGSYSFLKPMVYYQTDEALVLENLSILGHVIIQSNTEITVTQTAQLNDIILIAPVINIADHVSGNFQAIATKAIQVGKEVLLMYPSALVLRSEASIRNADDLGHITIGEEADVKGVILVLGTQLPKNYQPQLTILPIASVTGMVYCEQNMELRGTVKGLVIADQFIIKEAGAVYMNHLFNAVVDRPALADEFLGIEIDDEHEKGIAKWLY</sequence>
<dbReference type="RefSeq" id="WP_140989001.1">
    <property type="nucleotide sequence ID" value="NZ_VHIQ01000001.1"/>
</dbReference>
<dbReference type="OrthoDB" id="1004942at2"/>
<keyword evidence="1" id="KW-1133">Transmembrane helix</keyword>
<dbReference type="AlphaFoldDB" id="A0A506PQR2"/>
<dbReference type="EMBL" id="VHIQ01000001">
    <property type="protein sequence ID" value="TPV35991.1"/>
    <property type="molecule type" value="Genomic_DNA"/>
</dbReference>
<name>A0A506PQR2_9FLAO</name>
<keyword evidence="1" id="KW-0812">Transmembrane</keyword>
<keyword evidence="3" id="KW-1185">Reference proteome</keyword>
<feature type="transmembrane region" description="Helical" evidence="1">
    <location>
        <begin position="12"/>
        <end position="33"/>
    </location>
</feature>
<evidence type="ECO:0000313" key="2">
    <source>
        <dbReference type="EMBL" id="TPV35991.1"/>
    </source>
</evidence>
<organism evidence="2 3">
    <name type="scientific">Paucihalobacter ruber</name>
    <dbReference type="NCBI Taxonomy" id="2567861"/>
    <lineage>
        <taxon>Bacteria</taxon>
        <taxon>Pseudomonadati</taxon>
        <taxon>Bacteroidota</taxon>
        <taxon>Flavobacteriia</taxon>
        <taxon>Flavobacteriales</taxon>
        <taxon>Flavobacteriaceae</taxon>
        <taxon>Paucihalobacter</taxon>
    </lineage>
</organism>
<evidence type="ECO:0000256" key="1">
    <source>
        <dbReference type="SAM" id="Phobius"/>
    </source>
</evidence>
<proteinExistence type="predicted"/>
<comment type="caution">
    <text evidence="2">The sequence shown here is derived from an EMBL/GenBank/DDBJ whole genome shotgun (WGS) entry which is preliminary data.</text>
</comment>
<protein>
    <submittedName>
        <fullName evidence="2">Uncharacterized protein</fullName>
    </submittedName>
</protein>
<evidence type="ECO:0000313" key="3">
    <source>
        <dbReference type="Proteomes" id="UP000317332"/>
    </source>
</evidence>
<reference evidence="2 3" key="1">
    <citation type="submission" date="2019-06" db="EMBL/GenBank/DDBJ databases">
        <title>Flavobacteriaceae Paucihalobacterium erythroidium CWB-1, complete genome.</title>
        <authorList>
            <person name="Wu S."/>
        </authorList>
    </citation>
    <scope>NUCLEOTIDE SEQUENCE [LARGE SCALE GENOMIC DNA]</scope>
    <source>
        <strain evidence="2 3">CWB-1</strain>
    </source>
</reference>